<dbReference type="InterPro" id="IPR029019">
    <property type="entry name" value="HEX_eukaryotic_N"/>
</dbReference>
<evidence type="ECO:0000256" key="8">
    <source>
        <dbReference type="PIRSR" id="PIRSR001093-1"/>
    </source>
</evidence>
<dbReference type="Pfam" id="PF14845">
    <property type="entry name" value="Glycohydro_20b2"/>
    <property type="match status" value="1"/>
</dbReference>
<protein>
    <recommendedName>
        <fullName evidence="7">Beta-hexosaminidase</fullName>
        <ecNumber evidence="7">3.2.1.52</ecNumber>
    </recommendedName>
</protein>
<evidence type="ECO:0000313" key="12">
    <source>
        <dbReference type="EMBL" id="APD15623.1"/>
    </source>
</evidence>
<dbReference type="PANTHER" id="PTHR22600">
    <property type="entry name" value="BETA-HEXOSAMINIDASE"/>
    <property type="match status" value="1"/>
</dbReference>
<dbReference type="PANTHER" id="PTHR22600:SF26">
    <property type="entry name" value="BETA-N-ACETYLHEXOSAMINIDASE"/>
    <property type="match status" value="1"/>
</dbReference>
<dbReference type="EC" id="3.2.1.52" evidence="7"/>
<dbReference type="GO" id="GO:0016231">
    <property type="term" value="F:beta-N-acetylglucosaminidase activity"/>
    <property type="evidence" value="ECO:0007669"/>
    <property type="project" value="TreeGrafter"/>
</dbReference>
<dbReference type="Pfam" id="PF00728">
    <property type="entry name" value="Glyco_hydro_20"/>
    <property type="match status" value="1"/>
</dbReference>
<feature type="active site" description="Proton donor" evidence="8">
    <location>
        <position position="364"/>
    </location>
</feature>
<keyword evidence="3 9" id="KW-0732">Signal</keyword>
<feature type="signal peptide" evidence="9">
    <location>
        <begin position="1"/>
        <end position="16"/>
    </location>
</feature>
<evidence type="ECO:0000256" key="9">
    <source>
        <dbReference type="SAM" id="SignalP"/>
    </source>
</evidence>
<name>A0A1J0M5I9_9HYME</name>
<dbReference type="GO" id="GO:0030203">
    <property type="term" value="P:glycosaminoglycan metabolic process"/>
    <property type="evidence" value="ECO:0007669"/>
    <property type="project" value="TreeGrafter"/>
</dbReference>
<evidence type="ECO:0000256" key="7">
    <source>
        <dbReference type="PIRNR" id="PIRNR001093"/>
    </source>
</evidence>
<reference evidence="12" key="1">
    <citation type="submission" date="2016-01" db="EMBL/GenBank/DDBJ databases">
        <title>The venom composition of the polydnavirus (PDV)-carrying endoparasitoid Cotesia chilonis (Hymenoptera: Braconidae) revealed by combining transcriptomic analysis and proteomic approach.</title>
        <authorList>
            <person name="Teng Z."/>
        </authorList>
    </citation>
    <scope>NUCLEOTIDE SEQUENCE</scope>
    <source>
        <strain evidence="12">Cc-Ven12</strain>
        <tissue evidence="12">Venom gland</tissue>
    </source>
</reference>
<comment type="catalytic activity">
    <reaction evidence="1 7">
        <text>Hydrolysis of terminal non-reducing N-acetyl-D-hexosamine residues in N-acetyl-beta-D-hexosaminides.</text>
        <dbReference type="EC" id="3.2.1.52"/>
    </reaction>
</comment>
<keyword evidence="5" id="KW-0325">Glycoprotein</keyword>
<dbReference type="Gene3D" id="3.20.20.80">
    <property type="entry name" value="Glycosidases"/>
    <property type="match status" value="1"/>
</dbReference>
<dbReference type="InterPro" id="IPR015883">
    <property type="entry name" value="Glyco_hydro_20_cat"/>
</dbReference>
<keyword evidence="6 7" id="KW-0326">Glycosidase</keyword>
<dbReference type="Gene3D" id="3.30.379.10">
    <property type="entry name" value="Chitobiase/beta-hexosaminidase domain 2-like"/>
    <property type="match status" value="1"/>
</dbReference>
<evidence type="ECO:0000256" key="1">
    <source>
        <dbReference type="ARBA" id="ARBA00001231"/>
    </source>
</evidence>
<dbReference type="PRINTS" id="PR00738">
    <property type="entry name" value="GLHYDRLASE20"/>
</dbReference>
<dbReference type="PIRSF" id="PIRSF001093">
    <property type="entry name" value="B-hxosamndse_ab_euk"/>
    <property type="match status" value="1"/>
</dbReference>
<evidence type="ECO:0000256" key="3">
    <source>
        <dbReference type="ARBA" id="ARBA00022729"/>
    </source>
</evidence>
<evidence type="ECO:0000256" key="2">
    <source>
        <dbReference type="ARBA" id="ARBA00006285"/>
    </source>
</evidence>
<feature type="chain" id="PRO_5013040326" description="Beta-hexosaminidase" evidence="9">
    <location>
        <begin position="17"/>
        <end position="594"/>
    </location>
</feature>
<dbReference type="GO" id="GO:0005975">
    <property type="term" value="P:carbohydrate metabolic process"/>
    <property type="evidence" value="ECO:0007669"/>
    <property type="project" value="InterPro"/>
</dbReference>
<evidence type="ECO:0000256" key="5">
    <source>
        <dbReference type="ARBA" id="ARBA00023180"/>
    </source>
</evidence>
<dbReference type="InterPro" id="IPR025705">
    <property type="entry name" value="Beta_hexosaminidase_sua/sub"/>
</dbReference>
<dbReference type="CDD" id="cd06562">
    <property type="entry name" value="GH20_HexA_HexB-like"/>
    <property type="match status" value="1"/>
</dbReference>
<comment type="similarity">
    <text evidence="2 7">Belongs to the glycosyl hydrolase 20 family.</text>
</comment>
<evidence type="ECO:0000259" key="10">
    <source>
        <dbReference type="Pfam" id="PF00728"/>
    </source>
</evidence>
<keyword evidence="4 7" id="KW-0378">Hydrolase</keyword>
<dbReference type="InterPro" id="IPR029018">
    <property type="entry name" value="Hex-like_dom2"/>
</dbReference>
<dbReference type="FunFam" id="3.20.20.80:FF:000063">
    <property type="entry name" value="Beta-hexosaminidase"/>
    <property type="match status" value="1"/>
</dbReference>
<sequence>MRCLLIFFILQTWVQGQVYNSPWHFKCVNGRCNKYEITPEVRSPKSLEVCQLLCGDAGGLWPRPTGPYSLSTSIEIMNPEIIRLRLANSTSKGGRLLLRKVKNLMLNFQKLGVKSTTFNKVGLNITITGLKNYNDTALTLNTNESYTLNIQQKNSSSIPVTIRGETYFGVRNALETLSQLIAFNHLTKEYQMLTNVSITDAPVYPYRGILLDTSRNYIDKKTILKILEAMGMSKLNTFHWHITDSPSFAYESRTWPNMSRYGAYSPEKVYTAEDVKEIVEAGIYHGVRVIPELDAPAHVGEGWQWVGNDSVVCFRAEPYYRYCAGPPCGNLNPTSEKVYEVLQGLYKDMLEDFKPDIFHMGGDEVRLGCWQSSESIKRWMRQKNWSTSTADYMKLWSHFQTRAYEQLQIANGGKDIKAVLWTSTLTDQNYLRHLDPQKYIIQIWTDVKDKTIKRLLDNNFQVIFSNYDALYLDCGFGAWIGAGNGWCSPYKTWQKIYDNSPLRIARSQGVTSKEHLILGGEAALWTEIAGSSSVDNRLWPRSAAMAERLWAEPGSNWKAAEQRLILHRERLVKRGILADTTEPEWCQQNQGHCN</sequence>
<dbReference type="InterPro" id="IPR017853">
    <property type="entry name" value="GH"/>
</dbReference>
<dbReference type="SUPFAM" id="SSF51445">
    <property type="entry name" value="(Trans)glycosidases"/>
    <property type="match status" value="1"/>
</dbReference>
<dbReference type="SUPFAM" id="SSF55545">
    <property type="entry name" value="beta-N-acetylhexosaminidase-like domain"/>
    <property type="match status" value="1"/>
</dbReference>
<evidence type="ECO:0000256" key="4">
    <source>
        <dbReference type="ARBA" id="ARBA00022801"/>
    </source>
</evidence>
<dbReference type="EMBL" id="KU663629">
    <property type="protein sequence ID" value="APD15623.1"/>
    <property type="molecule type" value="mRNA"/>
</dbReference>
<feature type="domain" description="Beta-hexosaminidase eukaryotic type N-terminal" evidence="11">
    <location>
        <begin position="123"/>
        <end position="180"/>
    </location>
</feature>
<evidence type="ECO:0000259" key="11">
    <source>
        <dbReference type="Pfam" id="PF14845"/>
    </source>
</evidence>
<accession>A0A1J0M5I9</accession>
<evidence type="ECO:0000256" key="6">
    <source>
        <dbReference type="ARBA" id="ARBA00023295"/>
    </source>
</evidence>
<feature type="domain" description="Glycoside hydrolase family 20 catalytic" evidence="10">
    <location>
        <begin position="204"/>
        <end position="552"/>
    </location>
</feature>
<dbReference type="GO" id="GO:0005886">
    <property type="term" value="C:plasma membrane"/>
    <property type="evidence" value="ECO:0007669"/>
    <property type="project" value="TreeGrafter"/>
</dbReference>
<dbReference type="AlphaFoldDB" id="A0A1J0M5I9"/>
<proteinExistence type="evidence at transcript level"/>
<organism evidence="12">
    <name type="scientific">Cotesia chilonis</name>
    <dbReference type="NCBI Taxonomy" id="89804"/>
    <lineage>
        <taxon>Eukaryota</taxon>
        <taxon>Metazoa</taxon>
        <taxon>Ecdysozoa</taxon>
        <taxon>Arthropoda</taxon>
        <taxon>Hexapoda</taxon>
        <taxon>Insecta</taxon>
        <taxon>Pterygota</taxon>
        <taxon>Neoptera</taxon>
        <taxon>Endopterygota</taxon>
        <taxon>Hymenoptera</taxon>
        <taxon>Apocrita</taxon>
        <taxon>Ichneumonoidea</taxon>
        <taxon>Braconidae</taxon>
        <taxon>Microgastrinae</taxon>
        <taxon>Cotesia</taxon>
    </lineage>
</organism>